<sequence>MSMTLCLVARTIPDSCPITTVFRALADSGHEAHVILVPTGVDEPSGVVAGGRLILHHLPAGRSGWYRIGTDRARRASIARLLLRLSPQVVHVSDESGRGIARPPGAIVLQSVTGRPTSLPSDAEVLPDGRFLDRTGRPIATHGVPPMPAGSPVDDGLAPDASETQWRVLTYLASIDQLRRERRVRIDPGHRDVPRSRLASALPAAPSYSAVS</sequence>
<dbReference type="EMBL" id="CP036426">
    <property type="protein sequence ID" value="QDV38462.1"/>
    <property type="molecule type" value="Genomic_DNA"/>
</dbReference>
<name>A0A518HC72_9BACT</name>
<protein>
    <submittedName>
        <fullName evidence="2">Uncharacterized protein</fullName>
    </submittedName>
</protein>
<dbReference type="AlphaFoldDB" id="A0A518HC72"/>
<accession>A0A518HC72</accession>
<dbReference type="KEGG" id="tpla:ElP_64170"/>
<evidence type="ECO:0000256" key="1">
    <source>
        <dbReference type="SAM" id="MobiDB-lite"/>
    </source>
</evidence>
<organism evidence="2 3">
    <name type="scientific">Tautonia plasticadhaerens</name>
    <dbReference type="NCBI Taxonomy" id="2527974"/>
    <lineage>
        <taxon>Bacteria</taxon>
        <taxon>Pseudomonadati</taxon>
        <taxon>Planctomycetota</taxon>
        <taxon>Planctomycetia</taxon>
        <taxon>Isosphaerales</taxon>
        <taxon>Isosphaeraceae</taxon>
        <taxon>Tautonia</taxon>
    </lineage>
</organism>
<feature type="region of interest" description="Disordered" evidence="1">
    <location>
        <begin position="136"/>
        <end position="159"/>
    </location>
</feature>
<gene>
    <name evidence="2" type="ORF">ElP_64170</name>
</gene>
<dbReference type="OrthoDB" id="9870175at2"/>
<evidence type="ECO:0000313" key="3">
    <source>
        <dbReference type="Proteomes" id="UP000317835"/>
    </source>
</evidence>
<reference evidence="2 3" key="1">
    <citation type="submission" date="2019-02" db="EMBL/GenBank/DDBJ databases">
        <title>Deep-cultivation of Planctomycetes and their phenomic and genomic characterization uncovers novel biology.</title>
        <authorList>
            <person name="Wiegand S."/>
            <person name="Jogler M."/>
            <person name="Boedeker C."/>
            <person name="Pinto D."/>
            <person name="Vollmers J."/>
            <person name="Rivas-Marin E."/>
            <person name="Kohn T."/>
            <person name="Peeters S.H."/>
            <person name="Heuer A."/>
            <person name="Rast P."/>
            <person name="Oberbeckmann S."/>
            <person name="Bunk B."/>
            <person name="Jeske O."/>
            <person name="Meyerdierks A."/>
            <person name="Storesund J.E."/>
            <person name="Kallscheuer N."/>
            <person name="Luecker S."/>
            <person name="Lage O.M."/>
            <person name="Pohl T."/>
            <person name="Merkel B.J."/>
            <person name="Hornburger P."/>
            <person name="Mueller R.-W."/>
            <person name="Bruemmer F."/>
            <person name="Labrenz M."/>
            <person name="Spormann A.M."/>
            <person name="Op den Camp H."/>
            <person name="Overmann J."/>
            <person name="Amann R."/>
            <person name="Jetten M.S.M."/>
            <person name="Mascher T."/>
            <person name="Medema M.H."/>
            <person name="Devos D.P."/>
            <person name="Kaster A.-K."/>
            <person name="Ovreas L."/>
            <person name="Rohde M."/>
            <person name="Galperin M.Y."/>
            <person name="Jogler C."/>
        </authorList>
    </citation>
    <scope>NUCLEOTIDE SEQUENCE [LARGE SCALE GENOMIC DNA]</scope>
    <source>
        <strain evidence="2 3">ElP</strain>
    </source>
</reference>
<proteinExistence type="predicted"/>
<evidence type="ECO:0000313" key="2">
    <source>
        <dbReference type="EMBL" id="QDV38462.1"/>
    </source>
</evidence>
<keyword evidence="3" id="KW-1185">Reference proteome</keyword>
<dbReference type="Proteomes" id="UP000317835">
    <property type="component" value="Chromosome"/>
</dbReference>
<dbReference type="RefSeq" id="WP_145276966.1">
    <property type="nucleotide sequence ID" value="NZ_CP036426.1"/>
</dbReference>